<feature type="domain" description="VOC" evidence="3">
    <location>
        <begin position="4"/>
        <end position="134"/>
    </location>
</feature>
<dbReference type="SUPFAM" id="SSF54593">
    <property type="entry name" value="Glyoxalase/Bleomycin resistance protein/Dihydroxybiphenyl dioxygenase"/>
    <property type="match status" value="1"/>
</dbReference>
<organism evidence="4 5">
    <name type="scientific">Alicyclobacillus fastidiosus</name>
    <dbReference type="NCBI Taxonomy" id="392011"/>
    <lineage>
        <taxon>Bacteria</taxon>
        <taxon>Bacillati</taxon>
        <taxon>Bacillota</taxon>
        <taxon>Bacilli</taxon>
        <taxon>Bacillales</taxon>
        <taxon>Alicyclobacillaceae</taxon>
        <taxon>Alicyclobacillus</taxon>
    </lineage>
</organism>
<dbReference type="Pfam" id="PF13669">
    <property type="entry name" value="Glyoxalase_4"/>
    <property type="match status" value="1"/>
</dbReference>
<dbReference type="InterPro" id="IPR051785">
    <property type="entry name" value="MMCE/EMCE_epimerase"/>
</dbReference>
<dbReference type="InterPro" id="IPR037523">
    <property type="entry name" value="VOC_core"/>
</dbReference>
<dbReference type="EMBL" id="CP104067">
    <property type="protein sequence ID" value="WAH42427.1"/>
    <property type="molecule type" value="Genomic_DNA"/>
</dbReference>
<dbReference type="Proteomes" id="UP001164761">
    <property type="component" value="Chromosome"/>
</dbReference>
<dbReference type="PANTHER" id="PTHR43048:SF3">
    <property type="entry name" value="METHYLMALONYL-COA EPIMERASE, MITOCHONDRIAL"/>
    <property type="match status" value="1"/>
</dbReference>
<protein>
    <submittedName>
        <fullName evidence="4">VOC family protein</fullName>
    </submittedName>
</protein>
<comment type="similarity">
    <text evidence="1">Belongs to the methylmalonyl-CoA epimerase family.</text>
</comment>
<keyword evidence="5" id="KW-1185">Reference proteome</keyword>
<dbReference type="InterPro" id="IPR017515">
    <property type="entry name" value="MeMalonyl-CoA_epimerase"/>
</dbReference>
<evidence type="ECO:0000256" key="1">
    <source>
        <dbReference type="ARBA" id="ARBA00009308"/>
    </source>
</evidence>
<evidence type="ECO:0000313" key="4">
    <source>
        <dbReference type="EMBL" id="WAH42427.1"/>
    </source>
</evidence>
<evidence type="ECO:0000256" key="2">
    <source>
        <dbReference type="ARBA" id="ARBA00022723"/>
    </source>
</evidence>
<dbReference type="Gene3D" id="3.10.180.10">
    <property type="entry name" value="2,3-Dihydroxybiphenyl 1,2-Dioxygenase, domain 1"/>
    <property type="match status" value="1"/>
</dbReference>
<dbReference type="PROSITE" id="PS51819">
    <property type="entry name" value="VOC"/>
    <property type="match status" value="1"/>
</dbReference>
<dbReference type="InterPro" id="IPR029068">
    <property type="entry name" value="Glyas_Bleomycin-R_OHBP_Dase"/>
</dbReference>
<dbReference type="PANTHER" id="PTHR43048">
    <property type="entry name" value="METHYLMALONYL-COA EPIMERASE"/>
    <property type="match status" value="1"/>
</dbReference>
<proteinExistence type="inferred from homology"/>
<accession>A0ABY6ZIW6</accession>
<reference evidence="4" key="1">
    <citation type="submission" date="2022-08" db="EMBL/GenBank/DDBJ databases">
        <title>Alicyclobacillus fastidiosus DSM 17978, complete genome.</title>
        <authorList>
            <person name="Wang Q."/>
            <person name="Cai R."/>
            <person name="Wang Z."/>
        </authorList>
    </citation>
    <scope>NUCLEOTIDE SEQUENCE</scope>
    <source>
        <strain evidence="4">DSM 17978</strain>
    </source>
</reference>
<dbReference type="CDD" id="cd07249">
    <property type="entry name" value="MMCE"/>
    <property type="match status" value="1"/>
</dbReference>
<gene>
    <name evidence="4" type="ORF">NZD89_02675</name>
</gene>
<keyword evidence="2" id="KW-0479">Metal-binding</keyword>
<evidence type="ECO:0000259" key="3">
    <source>
        <dbReference type="PROSITE" id="PS51819"/>
    </source>
</evidence>
<evidence type="ECO:0000313" key="5">
    <source>
        <dbReference type="Proteomes" id="UP001164761"/>
    </source>
</evidence>
<sequence length="136" mass="15326">MEKTFDHLGIAVRSINDTLPFYLNVLGARVVDRYSSETKGVEVHVAALEVGGMHVELLEPTNRESPVARFIRQRGQGVHHVAYRVENLDQAIEEAKTGGVRFYEETLRTNARGRRLIYMHLASTSGTIVELCDYPN</sequence>
<dbReference type="RefSeq" id="WP_268006308.1">
    <property type="nucleotide sequence ID" value="NZ_BSUT01000001.1"/>
</dbReference>
<name>A0ABY6ZIW6_9BACL</name>